<dbReference type="PANTHER" id="PTHR23309:SF51">
    <property type="entry name" value="3-HYDROXYACYL-COA DEHYDROGENASE-RELATED"/>
    <property type="match status" value="1"/>
</dbReference>
<keyword evidence="8" id="KW-0576">Peroxisome</keyword>
<evidence type="ECO:0000256" key="8">
    <source>
        <dbReference type="ARBA" id="ARBA00023140"/>
    </source>
</evidence>
<feature type="domain" description="3-hydroxyacyl-CoA dehydrogenase C-terminal" evidence="13">
    <location>
        <begin position="474"/>
        <end position="567"/>
    </location>
</feature>
<dbReference type="Gene3D" id="3.40.50.720">
    <property type="entry name" value="NAD(P)-binding Rossmann-like Domain"/>
    <property type="match status" value="1"/>
</dbReference>
<dbReference type="FunFam" id="1.10.1040.50:FF:000006">
    <property type="entry name" value="Peroxisomal bifunctional enzyme"/>
    <property type="match status" value="1"/>
</dbReference>
<dbReference type="AlphaFoldDB" id="A0A2T5UYH6"/>
<evidence type="ECO:0000259" key="13">
    <source>
        <dbReference type="Pfam" id="PF00725"/>
    </source>
</evidence>
<dbReference type="GO" id="GO:0004300">
    <property type="term" value="F:enoyl-CoA hydratase activity"/>
    <property type="evidence" value="ECO:0007669"/>
    <property type="project" value="UniProtKB-ARBA"/>
</dbReference>
<dbReference type="Proteomes" id="UP000244081">
    <property type="component" value="Unassembled WGS sequence"/>
</dbReference>
<keyword evidence="10" id="KW-0456">Lyase</keyword>
<feature type="domain" description="3-hydroxyacyl-CoA dehydrogenase NAD binding" evidence="14">
    <location>
        <begin position="296"/>
        <end position="469"/>
    </location>
</feature>
<dbReference type="Gene3D" id="3.90.226.10">
    <property type="entry name" value="2-enoyl-CoA Hydratase, Chain A, domain 1"/>
    <property type="match status" value="1"/>
</dbReference>
<keyword evidence="7" id="KW-0443">Lipid metabolism</keyword>
<name>A0A2T5UYH6_9HYPH</name>
<evidence type="ECO:0000256" key="6">
    <source>
        <dbReference type="ARBA" id="ARBA00023027"/>
    </source>
</evidence>
<dbReference type="InterPro" id="IPR006176">
    <property type="entry name" value="3-OHacyl-CoA_DH_NAD-bd"/>
</dbReference>
<reference evidence="15 16" key="1">
    <citation type="submission" date="2018-04" db="EMBL/GenBank/DDBJ databases">
        <title>Genomic Encyclopedia of Archaeal and Bacterial Type Strains, Phase II (KMG-II): from individual species to whole genera.</title>
        <authorList>
            <person name="Goeker M."/>
        </authorList>
    </citation>
    <scope>NUCLEOTIDE SEQUENCE [LARGE SCALE GENOMIC DNA]</scope>
    <source>
        <strain evidence="15 16">DSM 23382</strain>
    </source>
</reference>
<dbReference type="GO" id="GO:0070403">
    <property type="term" value="F:NAD+ binding"/>
    <property type="evidence" value="ECO:0007669"/>
    <property type="project" value="InterPro"/>
</dbReference>
<evidence type="ECO:0000256" key="2">
    <source>
        <dbReference type="ARBA" id="ARBA00005005"/>
    </source>
</evidence>
<dbReference type="SUPFAM" id="SSF48179">
    <property type="entry name" value="6-phosphogluconate dehydrogenase C-terminal domain-like"/>
    <property type="match status" value="2"/>
</dbReference>
<dbReference type="EMBL" id="QAYG01000011">
    <property type="protein sequence ID" value="PTW56542.1"/>
    <property type="molecule type" value="Genomic_DNA"/>
</dbReference>
<keyword evidence="6" id="KW-0520">NAD</keyword>
<evidence type="ECO:0000256" key="7">
    <source>
        <dbReference type="ARBA" id="ARBA00023098"/>
    </source>
</evidence>
<evidence type="ECO:0000259" key="14">
    <source>
        <dbReference type="Pfam" id="PF02737"/>
    </source>
</evidence>
<comment type="subcellular location">
    <subcellularLocation>
        <location evidence="1">Peroxisome</location>
    </subcellularLocation>
</comment>
<dbReference type="InterPro" id="IPR001753">
    <property type="entry name" value="Enoyl-CoA_hydra/iso"/>
</dbReference>
<dbReference type="Gene3D" id="1.10.1040.50">
    <property type="match status" value="1"/>
</dbReference>
<dbReference type="OrthoDB" id="9771883at2"/>
<dbReference type="FunFam" id="3.40.50.720:FF:000009">
    <property type="entry name" value="Fatty oxidation complex, alpha subunit"/>
    <property type="match status" value="1"/>
</dbReference>
<keyword evidence="9" id="KW-0413">Isomerase</keyword>
<evidence type="ECO:0000256" key="12">
    <source>
        <dbReference type="ARBA" id="ARBA00049556"/>
    </source>
</evidence>
<proteinExistence type="predicted"/>
<accession>A0A2T5UYH6</accession>
<evidence type="ECO:0000256" key="9">
    <source>
        <dbReference type="ARBA" id="ARBA00023235"/>
    </source>
</evidence>
<dbReference type="Pfam" id="PF00725">
    <property type="entry name" value="3HCDH"/>
    <property type="match status" value="1"/>
</dbReference>
<dbReference type="InterPro" id="IPR036291">
    <property type="entry name" value="NAD(P)-bd_dom_sf"/>
</dbReference>
<dbReference type="GO" id="GO:0016853">
    <property type="term" value="F:isomerase activity"/>
    <property type="evidence" value="ECO:0007669"/>
    <property type="project" value="UniProtKB-KW"/>
</dbReference>
<sequence>MSNQPSQDTVHVERRKAATGDIALLTIDFPPVNAGSTAMRAALLSALEGLDLETLAGVVLTGAGGNFVGGADIREFDAPAREPHLPDVLSKIESCPVPVIAAIDGAALGGGYELALGCDGRIATPRAVVGLPEVTLGLIPGSGGTLRLPRLVGEAQAIELVTSGRRVKTSEALKLGMIDAVADGDLIEAAIAHLVLPGTGKRILRDLPARPDTAEAVEAAEQAALKKSRGAFAVREAVDAVKRAHTMPAGEALAAEREASLRLRRGPQSRALRHLFFAERAATKLPEGEEPLAIDTVGIVGGGRMGQGIALAFAQAGLTVRISERDADLLKAAMSALADAADGLAERGRIASAADLMERILPGSLGDMADCDLVVEAIIEDMDAKKALFTQLDAILRDDAILATNTSYLDIDEIARATKAPARVAGLHFFNPANVMRLVEVIDAEATSPQVLASLVKLAKRIRKLPVVARVGEGFIGNRIFAAYRQQAEFLIEEGALPLEVDEAMEGFGFAMGLFKVYDLAGLDIAWARRKRLAPTRDPRARYVEIPDVLCELGRFGRKTGSGWYDYASGKPVPYAEVETIIVDTAVSKGVRRRTFTSDEIVSRIMAAIVNEAALLLEEGIAARASDVDIVFVNGYGFPKLKGGPLHWAASLPRAEVLAAVDAMAHASGFGIERAANLEAVLDDAGKL</sequence>
<dbReference type="GO" id="GO:0003857">
    <property type="term" value="F:(3S)-3-hydroxyacyl-CoA dehydrogenase (NAD+) activity"/>
    <property type="evidence" value="ECO:0007669"/>
    <property type="project" value="UniProtKB-EC"/>
</dbReference>
<keyword evidence="11" id="KW-0511">Multifunctional enzyme</keyword>
<dbReference type="SUPFAM" id="SSF51735">
    <property type="entry name" value="NAD(P)-binding Rossmann-fold domains"/>
    <property type="match status" value="1"/>
</dbReference>
<evidence type="ECO:0000256" key="1">
    <source>
        <dbReference type="ARBA" id="ARBA00004275"/>
    </source>
</evidence>
<evidence type="ECO:0000256" key="4">
    <source>
        <dbReference type="ARBA" id="ARBA00022963"/>
    </source>
</evidence>
<dbReference type="InterPro" id="IPR029045">
    <property type="entry name" value="ClpP/crotonase-like_dom_sf"/>
</dbReference>
<dbReference type="Pfam" id="PF00378">
    <property type="entry name" value="ECH_1"/>
    <property type="match status" value="1"/>
</dbReference>
<dbReference type="CDD" id="cd06558">
    <property type="entry name" value="crotonase-like"/>
    <property type="match status" value="1"/>
</dbReference>
<dbReference type="SUPFAM" id="SSF52096">
    <property type="entry name" value="ClpP/crotonase"/>
    <property type="match status" value="1"/>
</dbReference>
<dbReference type="InterPro" id="IPR008927">
    <property type="entry name" value="6-PGluconate_DH-like_C_sf"/>
</dbReference>
<evidence type="ECO:0000256" key="10">
    <source>
        <dbReference type="ARBA" id="ARBA00023239"/>
    </source>
</evidence>
<comment type="catalytic activity">
    <reaction evidence="12">
        <text>a (3S)-3-hydroxyacyl-CoA + NAD(+) = a 3-oxoacyl-CoA + NADH + H(+)</text>
        <dbReference type="Rhea" id="RHEA:22432"/>
        <dbReference type="ChEBI" id="CHEBI:15378"/>
        <dbReference type="ChEBI" id="CHEBI:57318"/>
        <dbReference type="ChEBI" id="CHEBI:57540"/>
        <dbReference type="ChEBI" id="CHEBI:57945"/>
        <dbReference type="ChEBI" id="CHEBI:90726"/>
        <dbReference type="EC" id="1.1.1.35"/>
    </reaction>
</comment>
<evidence type="ECO:0000256" key="11">
    <source>
        <dbReference type="ARBA" id="ARBA00023268"/>
    </source>
</evidence>
<comment type="pathway">
    <text evidence="2">Lipid metabolism; fatty acid beta-oxidation.</text>
</comment>
<evidence type="ECO:0000313" key="15">
    <source>
        <dbReference type="EMBL" id="PTW56542.1"/>
    </source>
</evidence>
<organism evidence="15 16">
    <name type="scientific">Breoghania corrubedonensis</name>
    <dbReference type="NCBI Taxonomy" id="665038"/>
    <lineage>
        <taxon>Bacteria</taxon>
        <taxon>Pseudomonadati</taxon>
        <taxon>Pseudomonadota</taxon>
        <taxon>Alphaproteobacteria</taxon>
        <taxon>Hyphomicrobiales</taxon>
        <taxon>Stappiaceae</taxon>
        <taxon>Breoghania</taxon>
    </lineage>
</organism>
<keyword evidence="3" id="KW-0276">Fatty acid metabolism</keyword>
<keyword evidence="16" id="KW-1185">Reference proteome</keyword>
<evidence type="ECO:0000256" key="5">
    <source>
        <dbReference type="ARBA" id="ARBA00023002"/>
    </source>
</evidence>
<gene>
    <name evidence="15" type="ORF">C8N35_1115</name>
</gene>
<keyword evidence="4" id="KW-0442">Lipid degradation</keyword>
<dbReference type="RefSeq" id="WP_107991586.1">
    <property type="nucleotide sequence ID" value="NZ_QAYG01000011.1"/>
</dbReference>
<protein>
    <submittedName>
        <fullName evidence="15">3-hydroxyacyl-CoA dehydrogenase</fullName>
    </submittedName>
</protein>
<evidence type="ECO:0000313" key="16">
    <source>
        <dbReference type="Proteomes" id="UP000244081"/>
    </source>
</evidence>
<dbReference type="InterPro" id="IPR006108">
    <property type="entry name" value="3HC_DH_C"/>
</dbReference>
<dbReference type="PANTHER" id="PTHR23309">
    <property type="entry name" value="3-HYDROXYACYL-COA DEHYROGENASE"/>
    <property type="match status" value="1"/>
</dbReference>
<comment type="caution">
    <text evidence="15">The sequence shown here is derived from an EMBL/GenBank/DDBJ whole genome shotgun (WGS) entry which is preliminary data.</text>
</comment>
<keyword evidence="5" id="KW-0560">Oxidoreductase</keyword>
<dbReference type="GO" id="GO:0006635">
    <property type="term" value="P:fatty acid beta-oxidation"/>
    <property type="evidence" value="ECO:0007669"/>
    <property type="project" value="UniProtKB-UniPathway"/>
</dbReference>
<dbReference type="UniPathway" id="UPA00659"/>
<evidence type="ECO:0000256" key="3">
    <source>
        <dbReference type="ARBA" id="ARBA00022832"/>
    </source>
</evidence>
<dbReference type="Pfam" id="PF02737">
    <property type="entry name" value="3HCDH_N"/>
    <property type="match status" value="1"/>
</dbReference>